<proteinExistence type="predicted"/>
<organism evidence="1 2">
    <name type="scientific">Vagococcus carniphilus</name>
    <dbReference type="NCBI Taxonomy" id="218144"/>
    <lineage>
        <taxon>Bacteria</taxon>
        <taxon>Bacillati</taxon>
        <taxon>Bacillota</taxon>
        <taxon>Bacilli</taxon>
        <taxon>Lactobacillales</taxon>
        <taxon>Enterococcaceae</taxon>
        <taxon>Vagococcus</taxon>
    </lineage>
</organism>
<dbReference type="GeneID" id="95579403"/>
<sequence length="116" mass="13571">MCNEEKITFGELQLLAEDLEVNGIEMELFSINKLIDITQISNEFDVYRRTKNEILTPIEYIHKFYSGAIKFIVKTKTKDDCVDNHYNINEDTFYIRKANSHVAVHALSIIYHLSLQ</sequence>
<gene>
    <name evidence="1" type="ORF">CBF28_12940</name>
</gene>
<keyword evidence="2" id="KW-1185">Reference proteome</keyword>
<name>A0A430ARX6_9ENTE</name>
<evidence type="ECO:0000313" key="2">
    <source>
        <dbReference type="Proteomes" id="UP000288028"/>
    </source>
</evidence>
<comment type="caution">
    <text evidence="1">The sequence shown here is derived from an EMBL/GenBank/DDBJ whole genome shotgun (WGS) entry which is preliminary data.</text>
</comment>
<dbReference type="Proteomes" id="UP000288028">
    <property type="component" value="Unassembled WGS sequence"/>
</dbReference>
<accession>A0A430ARX6</accession>
<reference evidence="1 2" key="1">
    <citation type="submission" date="2017-05" db="EMBL/GenBank/DDBJ databases">
        <title>Vagococcus spp. assemblies.</title>
        <authorList>
            <person name="Gulvik C.A."/>
        </authorList>
    </citation>
    <scope>NUCLEOTIDE SEQUENCE [LARGE SCALE GENOMIC DNA]</scope>
    <source>
        <strain evidence="1 2">SS1714</strain>
    </source>
</reference>
<dbReference type="EMBL" id="NGKB01000016">
    <property type="protein sequence ID" value="RSU10800.1"/>
    <property type="molecule type" value="Genomic_DNA"/>
</dbReference>
<evidence type="ECO:0000313" key="1">
    <source>
        <dbReference type="EMBL" id="RSU10800.1"/>
    </source>
</evidence>
<dbReference type="RefSeq" id="WP_126795945.1">
    <property type="nucleotide sequence ID" value="NZ_CP060720.1"/>
</dbReference>
<dbReference type="AlphaFoldDB" id="A0A430ARX6"/>
<protein>
    <submittedName>
        <fullName evidence="1">Uncharacterized protein</fullName>
    </submittedName>
</protein>